<dbReference type="EMBL" id="RDSM01000002">
    <property type="protein sequence ID" value="RXH55441.1"/>
    <property type="molecule type" value="Genomic_DNA"/>
</dbReference>
<keyword evidence="2" id="KW-1185">Reference proteome</keyword>
<reference evidence="2" key="2">
    <citation type="submission" date="2019-02" db="EMBL/GenBank/DDBJ databases">
        <title>Granulicella sibirica sp. nov., a psychrotolerant acidobacterium isolated from an organic soil layer in forested tundra, West Siberia.</title>
        <authorList>
            <person name="Oshkin I.Y."/>
            <person name="Kulichevskaya I.S."/>
            <person name="Rijpstra W.I.C."/>
            <person name="Sinninghe Damste J.S."/>
            <person name="Rakitin A.L."/>
            <person name="Ravin N.V."/>
            <person name="Dedysh S.N."/>
        </authorList>
    </citation>
    <scope>NUCLEOTIDE SEQUENCE [LARGE SCALE GENOMIC DNA]</scope>
    <source>
        <strain evidence="2">AF10</strain>
    </source>
</reference>
<protein>
    <submittedName>
        <fullName evidence="1">Uncharacterized protein</fullName>
    </submittedName>
</protein>
<comment type="caution">
    <text evidence="1">The sequence shown here is derived from an EMBL/GenBank/DDBJ whole genome shotgun (WGS) entry which is preliminary data.</text>
</comment>
<name>A0A4Q0T1M0_9BACT</name>
<gene>
    <name evidence="1" type="ORF">GRAN_2298</name>
</gene>
<evidence type="ECO:0000313" key="1">
    <source>
        <dbReference type="EMBL" id="RXH55441.1"/>
    </source>
</evidence>
<reference evidence="1 2" key="1">
    <citation type="submission" date="2018-11" db="EMBL/GenBank/DDBJ databases">
        <authorList>
            <person name="Mardanov A.V."/>
            <person name="Ravin N.V."/>
            <person name="Dedysh S.N."/>
        </authorList>
    </citation>
    <scope>NUCLEOTIDE SEQUENCE [LARGE SCALE GENOMIC DNA]</scope>
    <source>
        <strain evidence="1 2">AF10</strain>
    </source>
</reference>
<accession>A0A4Q0T1M0</accession>
<proteinExistence type="predicted"/>
<organism evidence="1 2">
    <name type="scientific">Granulicella sibirica</name>
    <dbReference type="NCBI Taxonomy" id="2479048"/>
    <lineage>
        <taxon>Bacteria</taxon>
        <taxon>Pseudomonadati</taxon>
        <taxon>Acidobacteriota</taxon>
        <taxon>Terriglobia</taxon>
        <taxon>Terriglobales</taxon>
        <taxon>Acidobacteriaceae</taxon>
        <taxon>Granulicella</taxon>
    </lineage>
</organism>
<evidence type="ECO:0000313" key="2">
    <source>
        <dbReference type="Proteomes" id="UP000289437"/>
    </source>
</evidence>
<dbReference type="Proteomes" id="UP000289437">
    <property type="component" value="Unassembled WGS sequence"/>
</dbReference>
<dbReference type="AlphaFoldDB" id="A0A4Q0T1M0"/>
<sequence length="69" mass="7860">MKRKSNSLKEGDYSSIALPKSRWPCYTQGGGPLSLHLEYQLAEELRQPLEDLLDHPAEWEGVIVHQSLL</sequence>